<dbReference type="PANTHER" id="PTHR40763">
    <property type="entry name" value="MEMBRANE PROTEIN-RELATED"/>
    <property type="match status" value="1"/>
</dbReference>
<dbReference type="Proteomes" id="UP000076586">
    <property type="component" value="Unassembled WGS sequence"/>
</dbReference>
<dbReference type="Pfam" id="PF09922">
    <property type="entry name" value="LiaF-like_C"/>
    <property type="match status" value="1"/>
</dbReference>
<dbReference type="Pfam" id="PF22570">
    <property type="entry name" value="LiaF-TM"/>
    <property type="match status" value="1"/>
</dbReference>
<dbReference type="STRING" id="681398.PJIAN_1450"/>
<sequence length="257" mass="28958">MENENKLYRHHRHQHGISLAFVLIAAGLIFLGFNTGMIPIAYKSIFISWQMLLIVLGVASIFKRHYWGGMALLLVGGFFIVPEINRVNPNWLGPVPADFVHLYWPVLLIAAGAVVLLQWMFPSAHYCKKKEREFRHWHHSQEYTSSGYINSNNVFGSGEHIVLDPEFKGGEINSVFGGTKLDLRRTNLPEGTTRLEINIVFGGVTIYVPENWNVVVQVDFVLGGFEDKRYKIGEPIDPTRTLVICGSCVFGGGELKN</sequence>
<evidence type="ECO:0000313" key="5">
    <source>
        <dbReference type="Proteomes" id="UP000076586"/>
    </source>
</evidence>
<gene>
    <name evidence="4" type="ORF">PJIAN_1450</name>
</gene>
<dbReference type="EMBL" id="BDCR01000001">
    <property type="protein sequence ID" value="GAT61863.1"/>
    <property type="molecule type" value="Genomic_DNA"/>
</dbReference>
<keyword evidence="1" id="KW-0812">Transmembrane</keyword>
<evidence type="ECO:0000256" key="1">
    <source>
        <dbReference type="SAM" id="Phobius"/>
    </source>
</evidence>
<feature type="domain" description="LiaF transmembrane" evidence="3">
    <location>
        <begin position="19"/>
        <end position="116"/>
    </location>
</feature>
<comment type="caution">
    <text evidence="4">The sequence shown here is derived from an EMBL/GenBank/DDBJ whole genome shotgun (WGS) entry which is preliminary data.</text>
</comment>
<proteinExistence type="predicted"/>
<feature type="transmembrane region" description="Helical" evidence="1">
    <location>
        <begin position="66"/>
        <end position="82"/>
    </location>
</feature>
<name>A0A170YK11_9BACT</name>
<keyword evidence="5" id="KW-1185">Reference proteome</keyword>
<feature type="transmembrane region" description="Helical" evidence="1">
    <location>
        <begin position="40"/>
        <end position="59"/>
    </location>
</feature>
<dbReference type="InterPro" id="IPR054331">
    <property type="entry name" value="LiaF_TM"/>
</dbReference>
<evidence type="ECO:0000259" key="3">
    <source>
        <dbReference type="Pfam" id="PF22570"/>
    </source>
</evidence>
<protein>
    <submittedName>
        <fullName evidence="4">Predicted membrane protein</fullName>
    </submittedName>
</protein>
<feature type="transmembrane region" description="Helical" evidence="1">
    <location>
        <begin position="102"/>
        <end position="121"/>
    </location>
</feature>
<dbReference type="OrthoDB" id="129627at2"/>
<feature type="transmembrane region" description="Helical" evidence="1">
    <location>
        <begin position="16"/>
        <end position="34"/>
    </location>
</feature>
<dbReference type="InterPro" id="IPR024425">
    <property type="entry name" value="LiaF-like_C"/>
</dbReference>
<evidence type="ECO:0000259" key="2">
    <source>
        <dbReference type="Pfam" id="PF09922"/>
    </source>
</evidence>
<dbReference type="PANTHER" id="PTHR40763:SF5">
    <property type="entry name" value="MEMBRANE PROTEIN"/>
    <property type="match status" value="1"/>
</dbReference>
<reference evidence="5" key="1">
    <citation type="submission" date="2016-04" db="EMBL/GenBank/DDBJ databases">
        <title>Draft genome sequence of Paludibacter jiangxiensis strain NM7.</title>
        <authorList>
            <person name="Qiu Y."/>
            <person name="Matsuura N."/>
            <person name="Ohashi A."/>
            <person name="Tourlousse M.D."/>
            <person name="Sekiguchi Y."/>
        </authorList>
    </citation>
    <scope>NUCLEOTIDE SEQUENCE [LARGE SCALE GENOMIC DNA]</scope>
    <source>
        <strain evidence="5">NM7</strain>
    </source>
</reference>
<evidence type="ECO:0000313" key="4">
    <source>
        <dbReference type="EMBL" id="GAT61863.1"/>
    </source>
</evidence>
<dbReference type="RefSeq" id="WP_068701593.1">
    <property type="nucleotide sequence ID" value="NZ_BDCR01000001.1"/>
</dbReference>
<reference evidence="5" key="2">
    <citation type="journal article" date="2017" name="Genome Announc.">
        <title>Draft genome sequence of Paludibacter jiangxiensis NM7(T), a propionate-producing fermentative bacterium.</title>
        <authorList>
            <person name="Qiu Y.-L."/>
            <person name="Tourlousse D.M."/>
            <person name="Matsuura N."/>
            <person name="Ohashi A."/>
            <person name="Sekiguchi Y."/>
        </authorList>
    </citation>
    <scope>NUCLEOTIDE SEQUENCE [LARGE SCALE GENOMIC DNA]</scope>
    <source>
        <strain evidence="5">NM7</strain>
    </source>
</reference>
<feature type="domain" description="Cell wall-active antibiotics response LiaF-like C-terminal" evidence="2">
    <location>
        <begin position="167"/>
        <end position="226"/>
    </location>
</feature>
<dbReference type="AlphaFoldDB" id="A0A170YK11"/>
<accession>A0A170YK11</accession>
<organism evidence="4 5">
    <name type="scientific">Paludibacter jiangxiensis</name>
    <dbReference type="NCBI Taxonomy" id="681398"/>
    <lineage>
        <taxon>Bacteria</taxon>
        <taxon>Pseudomonadati</taxon>
        <taxon>Bacteroidota</taxon>
        <taxon>Bacteroidia</taxon>
        <taxon>Bacteroidales</taxon>
        <taxon>Paludibacteraceae</taxon>
        <taxon>Paludibacter</taxon>
    </lineage>
</organism>
<keyword evidence="1" id="KW-1133">Transmembrane helix</keyword>
<keyword evidence="1" id="KW-0472">Membrane</keyword>